<protein>
    <submittedName>
        <fullName evidence="2">Universal stress protein</fullName>
    </submittedName>
</protein>
<name>A0ABU4HWS9_9ACTN</name>
<evidence type="ECO:0000259" key="1">
    <source>
        <dbReference type="Pfam" id="PF00582"/>
    </source>
</evidence>
<gene>
    <name evidence="2" type="ORF">R7226_24955</name>
</gene>
<feature type="domain" description="UspA" evidence="1">
    <location>
        <begin position="13"/>
        <end position="141"/>
    </location>
</feature>
<dbReference type="InterPro" id="IPR006016">
    <property type="entry name" value="UspA"/>
</dbReference>
<sequence length="152" mass="15709">MSAETPSGTSEARVVIGVDGSLNARLAALRAAAVFGSGARYLLVAVTVTGGFASERRAQQKALERTQRLLADAGATTTTRSARDGDPADELLAAAAEFGATTIVVGARGAEMFIAGSDDSARIGSVCKRLLDRREREVLVAHNPSATPQPAR</sequence>
<accession>A0ABU4HWS9</accession>
<comment type="caution">
    <text evidence="2">The sequence shown here is derived from an EMBL/GenBank/DDBJ whole genome shotgun (WGS) entry which is preliminary data.</text>
</comment>
<proteinExistence type="predicted"/>
<dbReference type="InterPro" id="IPR014729">
    <property type="entry name" value="Rossmann-like_a/b/a_fold"/>
</dbReference>
<dbReference type="Gene3D" id="3.40.50.620">
    <property type="entry name" value="HUPs"/>
    <property type="match status" value="1"/>
</dbReference>
<evidence type="ECO:0000313" key="2">
    <source>
        <dbReference type="EMBL" id="MDW5597624.1"/>
    </source>
</evidence>
<keyword evidence="3" id="KW-1185">Reference proteome</keyword>
<organism evidence="2 3">
    <name type="scientific">Conexibacter stalactiti</name>
    <dbReference type="NCBI Taxonomy" id="1940611"/>
    <lineage>
        <taxon>Bacteria</taxon>
        <taxon>Bacillati</taxon>
        <taxon>Actinomycetota</taxon>
        <taxon>Thermoleophilia</taxon>
        <taxon>Solirubrobacterales</taxon>
        <taxon>Conexibacteraceae</taxon>
        <taxon>Conexibacter</taxon>
    </lineage>
</organism>
<reference evidence="2 3" key="2">
    <citation type="submission" date="2023-10" db="EMBL/GenBank/DDBJ databases">
        <authorList>
            <person name="Han X.F."/>
        </authorList>
    </citation>
    <scope>NUCLEOTIDE SEQUENCE [LARGE SCALE GENOMIC DNA]</scope>
    <source>
        <strain evidence="2 3">KCTC 39840</strain>
    </source>
</reference>
<dbReference type="Proteomes" id="UP001284601">
    <property type="component" value="Unassembled WGS sequence"/>
</dbReference>
<dbReference type="EMBL" id="JAWSTH010000096">
    <property type="protein sequence ID" value="MDW5597624.1"/>
    <property type="molecule type" value="Genomic_DNA"/>
</dbReference>
<dbReference type="Pfam" id="PF00582">
    <property type="entry name" value="Usp"/>
    <property type="match status" value="1"/>
</dbReference>
<evidence type="ECO:0000313" key="3">
    <source>
        <dbReference type="Proteomes" id="UP001284601"/>
    </source>
</evidence>
<dbReference type="RefSeq" id="WP_318600090.1">
    <property type="nucleotide sequence ID" value="NZ_JAWSTH010000096.1"/>
</dbReference>
<dbReference type="SUPFAM" id="SSF52402">
    <property type="entry name" value="Adenine nucleotide alpha hydrolases-like"/>
    <property type="match status" value="1"/>
</dbReference>
<reference evidence="3" key="1">
    <citation type="submission" date="2023-07" db="EMBL/GenBank/DDBJ databases">
        <title>Conexibacter stalactiti sp. nov., isolated from stalactites in a lava cave and emended description of the genus Conexibacter.</title>
        <authorList>
            <person name="Lee S.D."/>
        </authorList>
    </citation>
    <scope>NUCLEOTIDE SEQUENCE [LARGE SCALE GENOMIC DNA]</scope>
    <source>
        <strain evidence="3">KCTC 39840</strain>
    </source>
</reference>